<feature type="transmembrane region" description="Helical" evidence="5">
    <location>
        <begin position="417"/>
        <end position="436"/>
    </location>
</feature>
<feature type="transmembrane region" description="Helical" evidence="5">
    <location>
        <begin position="383"/>
        <end position="405"/>
    </location>
</feature>
<evidence type="ECO:0000256" key="2">
    <source>
        <dbReference type="ARBA" id="ARBA00022692"/>
    </source>
</evidence>
<evidence type="ECO:0000256" key="3">
    <source>
        <dbReference type="ARBA" id="ARBA00022989"/>
    </source>
</evidence>
<proteinExistence type="predicted"/>
<dbReference type="KEGG" id="crz:D1345_06035"/>
<accession>A0AAD0W7W5</accession>
<dbReference type="EMBL" id="CP031968">
    <property type="protein sequence ID" value="AXT45762.1"/>
    <property type="molecule type" value="Genomic_DNA"/>
</dbReference>
<dbReference type="PROSITE" id="PS50850">
    <property type="entry name" value="MFS"/>
    <property type="match status" value="1"/>
</dbReference>
<reference evidence="7 8" key="1">
    <citation type="submission" date="2018-08" db="EMBL/GenBank/DDBJ databases">
        <title>Complete genome sequence of JP2-74.</title>
        <authorList>
            <person name="Wu L."/>
        </authorList>
    </citation>
    <scope>NUCLEOTIDE SEQUENCE [LARGE SCALE GENOMIC DNA]</scope>
    <source>
        <strain evidence="7 8">JP2-74</strain>
    </source>
</reference>
<dbReference type="RefSeq" id="WP_043591721.1">
    <property type="nucleotide sequence ID" value="NZ_CP031968.1"/>
</dbReference>
<feature type="transmembrane region" description="Helical" evidence="5">
    <location>
        <begin position="70"/>
        <end position="89"/>
    </location>
</feature>
<feature type="transmembrane region" description="Helical" evidence="5">
    <location>
        <begin position="350"/>
        <end position="371"/>
    </location>
</feature>
<dbReference type="Gene3D" id="1.20.1250.20">
    <property type="entry name" value="MFS general substrate transporter like domains"/>
    <property type="match status" value="2"/>
</dbReference>
<dbReference type="InterPro" id="IPR051337">
    <property type="entry name" value="OPA_Antiporter"/>
</dbReference>
<protein>
    <submittedName>
        <fullName evidence="7">MFS transporter</fullName>
    </submittedName>
</protein>
<dbReference type="GO" id="GO:0035435">
    <property type="term" value="P:phosphate ion transmembrane transport"/>
    <property type="evidence" value="ECO:0007669"/>
    <property type="project" value="TreeGrafter"/>
</dbReference>
<dbReference type="GO" id="GO:0061513">
    <property type="term" value="F:glucose 6-phosphate:phosphate antiporter activity"/>
    <property type="evidence" value="ECO:0007669"/>
    <property type="project" value="TreeGrafter"/>
</dbReference>
<comment type="subcellular location">
    <subcellularLocation>
        <location evidence="1">Endomembrane system</location>
        <topology evidence="1">Multi-pass membrane protein</topology>
    </subcellularLocation>
</comment>
<dbReference type="PANTHER" id="PTHR43826">
    <property type="entry name" value="GLUCOSE-6-PHOSPHATE EXCHANGER SLC37A4"/>
    <property type="match status" value="1"/>
</dbReference>
<gene>
    <name evidence="7" type="ORF">D1345_06035</name>
</gene>
<dbReference type="AlphaFoldDB" id="A0AAD0W7W5"/>
<dbReference type="InterPro" id="IPR020846">
    <property type="entry name" value="MFS_dom"/>
</dbReference>
<sequence length="449" mass="49962">MSLRPWLSWLRAQPEAPVDKSQEEINASYRHWRLHIMLGLYAGYAVYYFTRRSFNSIMPAMLDDLGWERAAGGAILSMFYIVYGVSRFVSGMMSDFANPRYFMGLGLIATGIVNILFGFSSSLLAFTALWTLNAFFQGWGWPPCAKLMTAWYSRNERGFWWAICNTSHNVGGALIPLLAGALAMGYGWRYGMIVPGLIGIAVGLLLCVRLRDRPASMGLPTVGVWRRDELELEQEKNSAKLPMAQVLRRYVFGNRFIWLLAASYLFVYVVRIGINDWGNKYLQEQHGYALLKANSAIFWLEVGGFIGTIVAGWGSDRFFRGNRVPMNIIFTLGILLSVLLLWTLSVDHYLLIAGSFFFIGFFIFGPQMLIGMAAAEAAHKESAGAATGFVGVFGYLGAALSGYPLAKVTDAWGWDGFFLALSVTTMLSAALLLPLLGQRKRLEPARGRA</sequence>
<evidence type="ECO:0000313" key="7">
    <source>
        <dbReference type="EMBL" id="AXT45762.1"/>
    </source>
</evidence>
<dbReference type="InterPro" id="IPR011701">
    <property type="entry name" value="MFS"/>
</dbReference>
<dbReference type="PIRSF" id="PIRSF002808">
    <property type="entry name" value="Hexose_phosphate_transp"/>
    <property type="match status" value="1"/>
</dbReference>
<evidence type="ECO:0000256" key="5">
    <source>
        <dbReference type="SAM" id="Phobius"/>
    </source>
</evidence>
<organism evidence="7 8">
    <name type="scientific">Chromobacterium rhizoryzae</name>
    <dbReference type="NCBI Taxonomy" id="1778675"/>
    <lineage>
        <taxon>Bacteria</taxon>
        <taxon>Pseudomonadati</taxon>
        <taxon>Pseudomonadota</taxon>
        <taxon>Betaproteobacteria</taxon>
        <taxon>Neisseriales</taxon>
        <taxon>Chromobacteriaceae</taxon>
        <taxon>Chromobacterium</taxon>
    </lineage>
</organism>
<evidence type="ECO:0000259" key="6">
    <source>
        <dbReference type="PROSITE" id="PS50850"/>
    </source>
</evidence>
<feature type="transmembrane region" description="Helical" evidence="5">
    <location>
        <begin position="256"/>
        <end position="274"/>
    </location>
</feature>
<dbReference type="GO" id="GO:0005886">
    <property type="term" value="C:plasma membrane"/>
    <property type="evidence" value="ECO:0007669"/>
    <property type="project" value="TreeGrafter"/>
</dbReference>
<dbReference type="NCBIfam" id="TIGR00881">
    <property type="entry name" value="2A0104"/>
    <property type="match status" value="1"/>
</dbReference>
<feature type="transmembrane region" description="Helical" evidence="5">
    <location>
        <begin position="101"/>
        <end position="132"/>
    </location>
</feature>
<dbReference type="SUPFAM" id="SSF103473">
    <property type="entry name" value="MFS general substrate transporter"/>
    <property type="match status" value="1"/>
</dbReference>
<feature type="domain" description="Major facilitator superfamily (MFS) profile" evidence="6">
    <location>
        <begin position="36"/>
        <end position="440"/>
    </location>
</feature>
<evidence type="ECO:0000313" key="8">
    <source>
        <dbReference type="Proteomes" id="UP000259465"/>
    </source>
</evidence>
<dbReference type="InterPro" id="IPR000849">
    <property type="entry name" value="Sugar_P_transporter"/>
</dbReference>
<keyword evidence="8" id="KW-1185">Reference proteome</keyword>
<keyword evidence="3 5" id="KW-1133">Transmembrane helix</keyword>
<dbReference type="GO" id="GO:0012505">
    <property type="term" value="C:endomembrane system"/>
    <property type="evidence" value="ECO:0007669"/>
    <property type="project" value="UniProtKB-SubCell"/>
</dbReference>
<dbReference type="Proteomes" id="UP000259465">
    <property type="component" value="Chromosome"/>
</dbReference>
<evidence type="ECO:0000256" key="1">
    <source>
        <dbReference type="ARBA" id="ARBA00004127"/>
    </source>
</evidence>
<dbReference type="Pfam" id="PF07690">
    <property type="entry name" value="MFS_1"/>
    <property type="match status" value="1"/>
</dbReference>
<feature type="transmembrane region" description="Helical" evidence="5">
    <location>
        <begin position="296"/>
        <end position="314"/>
    </location>
</feature>
<evidence type="ECO:0000256" key="4">
    <source>
        <dbReference type="ARBA" id="ARBA00023136"/>
    </source>
</evidence>
<keyword evidence="4 5" id="KW-0472">Membrane</keyword>
<feature type="transmembrane region" description="Helical" evidence="5">
    <location>
        <begin position="187"/>
        <end position="208"/>
    </location>
</feature>
<feature type="transmembrane region" description="Helical" evidence="5">
    <location>
        <begin position="326"/>
        <end position="344"/>
    </location>
</feature>
<dbReference type="InterPro" id="IPR036259">
    <property type="entry name" value="MFS_trans_sf"/>
</dbReference>
<keyword evidence="2 5" id="KW-0812">Transmembrane</keyword>
<dbReference type="PANTHER" id="PTHR43826:SF3">
    <property type="entry name" value="GLUCOSE-6-PHOSPHATE EXCHANGER SLC37A4"/>
    <property type="match status" value="1"/>
</dbReference>
<name>A0AAD0W7W5_9NEIS</name>
<dbReference type="NCBIfam" id="NF008661">
    <property type="entry name" value="PRK11663.1"/>
    <property type="match status" value="1"/>
</dbReference>
<feature type="transmembrane region" description="Helical" evidence="5">
    <location>
        <begin position="32"/>
        <end position="50"/>
    </location>
</feature>